<comment type="caution">
    <text evidence="2">The sequence shown here is derived from an EMBL/GenBank/DDBJ whole genome shotgun (WGS) entry which is preliminary data.</text>
</comment>
<protein>
    <submittedName>
        <fullName evidence="2">Uncharacterized protein</fullName>
    </submittedName>
</protein>
<evidence type="ECO:0000256" key="1">
    <source>
        <dbReference type="SAM" id="MobiDB-lite"/>
    </source>
</evidence>
<evidence type="ECO:0000313" key="2">
    <source>
        <dbReference type="EMBL" id="MFC6885378.1"/>
    </source>
</evidence>
<reference evidence="3" key="1">
    <citation type="journal article" date="2019" name="Int. J. Syst. Evol. Microbiol.">
        <title>The Global Catalogue of Microorganisms (GCM) 10K type strain sequencing project: providing services to taxonomists for standard genome sequencing and annotation.</title>
        <authorList>
            <consortium name="The Broad Institute Genomics Platform"/>
            <consortium name="The Broad Institute Genome Sequencing Center for Infectious Disease"/>
            <person name="Wu L."/>
            <person name="Ma J."/>
        </authorList>
    </citation>
    <scope>NUCLEOTIDE SEQUENCE [LARGE SCALE GENOMIC DNA]</scope>
    <source>
        <strain evidence="3">JCM 3369</strain>
    </source>
</reference>
<dbReference type="RefSeq" id="WP_160819469.1">
    <property type="nucleotide sequence ID" value="NZ_JBHSXE010000001.1"/>
</dbReference>
<dbReference type="Proteomes" id="UP001596380">
    <property type="component" value="Unassembled WGS sequence"/>
</dbReference>
<organism evidence="2 3">
    <name type="scientific">Actinomadura yumaensis</name>
    <dbReference type="NCBI Taxonomy" id="111807"/>
    <lineage>
        <taxon>Bacteria</taxon>
        <taxon>Bacillati</taxon>
        <taxon>Actinomycetota</taxon>
        <taxon>Actinomycetes</taxon>
        <taxon>Streptosporangiales</taxon>
        <taxon>Thermomonosporaceae</taxon>
        <taxon>Actinomadura</taxon>
    </lineage>
</organism>
<gene>
    <name evidence="2" type="ORF">ACFQKB_36860</name>
</gene>
<name>A0ABW2CUA2_9ACTN</name>
<accession>A0ABW2CUA2</accession>
<evidence type="ECO:0000313" key="3">
    <source>
        <dbReference type="Proteomes" id="UP001596380"/>
    </source>
</evidence>
<proteinExistence type="predicted"/>
<dbReference type="EMBL" id="JBHSXS010000037">
    <property type="protein sequence ID" value="MFC6885378.1"/>
    <property type="molecule type" value="Genomic_DNA"/>
</dbReference>
<sequence length="88" mass="9998">MTERSFDDNRDPRDNIDDMGDDDQAEDTALAQQYVEDPPDDLVIQERDDDGRVGIFEYEREESDAGSPPWPEDDAPAESDAVNPTRRP</sequence>
<feature type="compositionally biased region" description="Acidic residues" evidence="1">
    <location>
        <begin position="17"/>
        <end position="26"/>
    </location>
</feature>
<feature type="compositionally biased region" description="Basic and acidic residues" evidence="1">
    <location>
        <begin position="1"/>
        <end position="16"/>
    </location>
</feature>
<feature type="region of interest" description="Disordered" evidence="1">
    <location>
        <begin position="1"/>
        <end position="88"/>
    </location>
</feature>
<keyword evidence="3" id="KW-1185">Reference proteome</keyword>